<accession>A0A9P7EJY2</accession>
<sequence length="579" mass="65873">MIAHVQPQDTMTSAETKSIYIRDLPLPLDTTSMYLHLPTFHQPRSGPVLVGNGSGVYDVITSSDRYLGFSPMSAERVQAERYDKRKHIPKNTKNYTIPFMTTDPIERPVPPGWQIYTHPEGCLYYCYESSVNFHGYSRKIRVITQADLVHDGVAETIENLARLVYSHACQYSSFPVNVDLVLELMDVRETVTAGYYFVHHENRCLFWLQDFDATVILRECCGVTELSHKQIELEAQYWKHIDLFPHTSALHCQVLRQLQQIIRFAISDCMTSEVSAVCAFSIDVLKNTLDLVKDVDVENDWVQSAHDKCFIARMMNHFRHCQYLNYHGQQGARLSRDQTVHGDSYAERSMMMRCLAPLLFNAPYEHVRSLHKLYVDSIINLLDWRSFVQKLNVEMQDFNLLATVLLSVNVGFLAIQTVDNGRGYSLSQVASYVSVISSFGSMLLGVNIARQSYTQGPNMVDNAQARLQSLVHPKHGLETLAIIYSLPYALLMWGMIFFVLAFFTECFRHSSAVPSVPVSVAALIVLVLVGWSCYTLGDRVERGHLSGSVFTAVQWIKDLPRWMVRSVSAHTPWCVSEAE</sequence>
<comment type="caution">
    <text evidence="2">The sequence shown here is derived from an EMBL/GenBank/DDBJ whole genome shotgun (WGS) entry which is preliminary data.</text>
</comment>
<keyword evidence="1" id="KW-1133">Transmembrane helix</keyword>
<keyword evidence="3" id="KW-1185">Reference proteome</keyword>
<feature type="transmembrane region" description="Helical" evidence="1">
    <location>
        <begin position="398"/>
        <end position="417"/>
    </location>
</feature>
<gene>
    <name evidence="2" type="ORF">BJ212DRAFT_1325926</name>
</gene>
<feature type="transmembrane region" description="Helical" evidence="1">
    <location>
        <begin position="481"/>
        <end position="503"/>
    </location>
</feature>
<evidence type="ECO:0000313" key="2">
    <source>
        <dbReference type="EMBL" id="KAG1823671.1"/>
    </source>
</evidence>
<dbReference type="OrthoDB" id="2657661at2759"/>
<dbReference type="RefSeq" id="XP_041197731.1">
    <property type="nucleotide sequence ID" value="XM_041334590.1"/>
</dbReference>
<protein>
    <recommendedName>
        <fullName evidence="4">WW domain-containing protein</fullName>
    </recommendedName>
</protein>
<dbReference type="GeneID" id="64628607"/>
<keyword evidence="1" id="KW-0472">Membrane</keyword>
<organism evidence="2 3">
    <name type="scientific">Suillus subaureus</name>
    <dbReference type="NCBI Taxonomy" id="48587"/>
    <lineage>
        <taxon>Eukaryota</taxon>
        <taxon>Fungi</taxon>
        <taxon>Dikarya</taxon>
        <taxon>Basidiomycota</taxon>
        <taxon>Agaricomycotina</taxon>
        <taxon>Agaricomycetes</taxon>
        <taxon>Agaricomycetidae</taxon>
        <taxon>Boletales</taxon>
        <taxon>Suillineae</taxon>
        <taxon>Suillaceae</taxon>
        <taxon>Suillus</taxon>
    </lineage>
</organism>
<dbReference type="AlphaFoldDB" id="A0A9P7EJY2"/>
<evidence type="ECO:0000313" key="3">
    <source>
        <dbReference type="Proteomes" id="UP000807769"/>
    </source>
</evidence>
<dbReference type="Proteomes" id="UP000807769">
    <property type="component" value="Unassembled WGS sequence"/>
</dbReference>
<evidence type="ECO:0008006" key="4">
    <source>
        <dbReference type="Google" id="ProtNLM"/>
    </source>
</evidence>
<dbReference type="EMBL" id="JABBWG010000004">
    <property type="protein sequence ID" value="KAG1823671.1"/>
    <property type="molecule type" value="Genomic_DNA"/>
</dbReference>
<evidence type="ECO:0000256" key="1">
    <source>
        <dbReference type="SAM" id="Phobius"/>
    </source>
</evidence>
<keyword evidence="1" id="KW-0812">Transmembrane</keyword>
<reference evidence="2" key="1">
    <citation type="journal article" date="2020" name="New Phytol.">
        <title>Comparative genomics reveals dynamic genome evolution in host specialist ectomycorrhizal fungi.</title>
        <authorList>
            <person name="Lofgren L.A."/>
            <person name="Nguyen N.H."/>
            <person name="Vilgalys R."/>
            <person name="Ruytinx J."/>
            <person name="Liao H.L."/>
            <person name="Branco S."/>
            <person name="Kuo A."/>
            <person name="LaButti K."/>
            <person name="Lipzen A."/>
            <person name="Andreopoulos W."/>
            <person name="Pangilinan J."/>
            <person name="Riley R."/>
            <person name="Hundley H."/>
            <person name="Na H."/>
            <person name="Barry K."/>
            <person name="Grigoriev I.V."/>
            <person name="Stajich J.E."/>
            <person name="Kennedy P.G."/>
        </authorList>
    </citation>
    <scope>NUCLEOTIDE SEQUENCE</scope>
    <source>
        <strain evidence="2">MN1</strain>
    </source>
</reference>
<proteinExistence type="predicted"/>
<name>A0A9P7EJY2_9AGAM</name>
<feature type="transmembrane region" description="Helical" evidence="1">
    <location>
        <begin position="515"/>
        <end position="536"/>
    </location>
</feature>
<feature type="transmembrane region" description="Helical" evidence="1">
    <location>
        <begin position="429"/>
        <end position="449"/>
    </location>
</feature>